<accession>A0A174QAF5</accession>
<evidence type="ECO:0000313" key="2">
    <source>
        <dbReference type="Proteomes" id="UP000095541"/>
    </source>
</evidence>
<gene>
    <name evidence="1" type="ORF">ERS852557_01346</name>
</gene>
<proteinExistence type="predicted"/>
<protein>
    <recommendedName>
        <fullName evidence="3">Glycosyltransferase family 1 protein</fullName>
    </recommendedName>
</protein>
<sequence>MKSIISFITFVYGKSPPKNKEISMNDNEIGNPPIKALIVFSENSDTDNLFVPILCDAIKTTGIDVRCSTNEFWDSDTPYDIIHFQWPEEVIGWNCDDPDRIRRLEERIAFFRSRGARFVYTRHNVRPYDANEVIGRAYDIIEGQSDVVVHMGRYSLDEFAAKHADSRNVIIPHHIYQYTYKENISVERARQYLNLPQEAFIVTSFGKFRNHEERRMVTGAFRKWDEAKKFLLAPRLYPFSRFNRYGSNFFKRWTSRAGYYLLIPLLNRLRRMHAGASDEPIDNCDLPYYMAASDVIFIQRKDILNSASIPLAFLFHKVVIGPNIGNIGEILQDTGNPVFHPDNKFDIIRALETARQLSARRKGEDNYAYAIENMNSGKIGKEYAELYRNLANLSL</sequence>
<dbReference type="SUPFAM" id="SSF53756">
    <property type="entry name" value="UDP-Glycosyltransferase/glycogen phosphorylase"/>
    <property type="match status" value="1"/>
</dbReference>
<reference evidence="1 2" key="1">
    <citation type="submission" date="2015-09" db="EMBL/GenBank/DDBJ databases">
        <authorList>
            <consortium name="Pathogen Informatics"/>
        </authorList>
    </citation>
    <scope>NUCLEOTIDE SEQUENCE [LARGE SCALE GENOMIC DNA]</scope>
    <source>
        <strain evidence="1 2">2789STDY5834945</strain>
    </source>
</reference>
<dbReference type="EMBL" id="CZBI01000002">
    <property type="protein sequence ID" value="CUP70173.1"/>
    <property type="molecule type" value="Genomic_DNA"/>
</dbReference>
<dbReference type="Proteomes" id="UP000095541">
    <property type="component" value="Unassembled WGS sequence"/>
</dbReference>
<evidence type="ECO:0000313" key="1">
    <source>
        <dbReference type="EMBL" id="CUP70173.1"/>
    </source>
</evidence>
<dbReference type="AlphaFoldDB" id="A0A174QAF5"/>
<organism evidence="1 2">
    <name type="scientific">Bacteroides thetaiotaomicron</name>
    <dbReference type="NCBI Taxonomy" id="818"/>
    <lineage>
        <taxon>Bacteria</taxon>
        <taxon>Pseudomonadati</taxon>
        <taxon>Bacteroidota</taxon>
        <taxon>Bacteroidia</taxon>
        <taxon>Bacteroidales</taxon>
        <taxon>Bacteroidaceae</taxon>
        <taxon>Bacteroides</taxon>
    </lineage>
</organism>
<name>A0A174QAF5_BACT4</name>
<evidence type="ECO:0008006" key="3">
    <source>
        <dbReference type="Google" id="ProtNLM"/>
    </source>
</evidence>